<dbReference type="Pfam" id="PF12704">
    <property type="entry name" value="MacB_PCD"/>
    <property type="match status" value="2"/>
</dbReference>
<feature type="transmembrane region" description="Helical" evidence="6">
    <location>
        <begin position="324"/>
        <end position="347"/>
    </location>
</feature>
<proteinExistence type="predicted"/>
<comment type="subcellular location">
    <subcellularLocation>
        <location evidence="1">Cell membrane</location>
        <topology evidence="1">Multi-pass membrane protein</topology>
    </subcellularLocation>
</comment>
<accession>A0A644ZLH7</accession>
<feature type="transmembrane region" description="Helical" evidence="6">
    <location>
        <begin position="417"/>
        <end position="436"/>
    </location>
</feature>
<gene>
    <name evidence="9" type="ORF">SDC9_86187</name>
</gene>
<keyword evidence="4 6" id="KW-1133">Transmembrane helix</keyword>
<feature type="transmembrane region" description="Helical" evidence="6">
    <location>
        <begin position="679"/>
        <end position="703"/>
    </location>
</feature>
<feature type="transmembrane region" description="Helical" evidence="6">
    <location>
        <begin position="20"/>
        <end position="39"/>
    </location>
</feature>
<feature type="transmembrane region" description="Helical" evidence="6">
    <location>
        <begin position="367"/>
        <end position="390"/>
    </location>
</feature>
<feature type="transmembrane region" description="Helical" evidence="6">
    <location>
        <begin position="731"/>
        <end position="750"/>
    </location>
</feature>
<dbReference type="PANTHER" id="PTHR30572">
    <property type="entry name" value="MEMBRANE COMPONENT OF TRANSPORTER-RELATED"/>
    <property type="match status" value="1"/>
</dbReference>
<evidence type="ECO:0000256" key="6">
    <source>
        <dbReference type="SAM" id="Phobius"/>
    </source>
</evidence>
<dbReference type="Pfam" id="PF02687">
    <property type="entry name" value="FtsX"/>
    <property type="match status" value="2"/>
</dbReference>
<evidence type="ECO:0000256" key="4">
    <source>
        <dbReference type="ARBA" id="ARBA00022989"/>
    </source>
</evidence>
<protein>
    <recommendedName>
        <fullName evidence="10">ABC3 transporter permease protein domain-containing protein</fullName>
    </recommendedName>
</protein>
<dbReference type="InterPro" id="IPR003838">
    <property type="entry name" value="ABC3_permease_C"/>
</dbReference>
<sequence>MKLLALPFRVLGRFRLYSIVNMLGLAISLASVIVIARYINQETTVNHFASDLKHTYILSIENPEDGRKRFGGATVRAEDNIPFPPLLNNPSVKNTTTFFAYEEDFIVSGNHRINVKAIAADSNFFKILPFPIRYGSHKMIDPSDAIITEKFAQKLFGKENPIGKKFTHSSGDELKVVGVTGKPSSKSFLAFDILLDKDQRQFMAIQAFTLIKLHTGADVRKLNDSNRQLDESRSVAPNPVRLQLFPLKDFYFDRTHEVWKITRNNDLSVFVKGNRNAVKILLVVGILILLVGLFNFINIYTVITLKRGKEFGVKKIFGAGKGQIFWQIYGENLLMTLIAVFLAWFFIEIAQSYLSTRLNFEVIPNPVFSILFSVLILIFLPLITSLHPYLRYHYSKPIASLQSVYVRGVSLASRKTFLFLQYVITFGLIVIALFFMKQLNYMLAVNPGYNTKDVIMARMMHRDLNAFRSSDMEAAFRKISENATLVRDKMNKSPLFSDWEFGLPVYNLEAKVPMKRSDRSNYQPVSSVGMSPQYMKMFGFQLKEGRLWDSTDVNGEFKYIINESAAKLFEITDIRTVKLESQYKREGETAPIHQVVGIIKDFHTGHLSKTTTPLVISYTERGFHFDYLMARFVPGKQKEALAYLENLYKEINNDAEFTYSLLEDDIAKLYEEDKRISRVYLLFSIIAILVSCMGLFAISVFDIRQRYREIALRKVNGATTNNIMHLFLNKYLMLLAVSFLTAIPISYVVISKHLENFAYKISVSSWIAMFSVISAIIVIFVSLLTLVWQIKTAMRTNPANALKLE</sequence>
<evidence type="ECO:0000259" key="7">
    <source>
        <dbReference type="Pfam" id="PF02687"/>
    </source>
</evidence>
<feature type="transmembrane region" description="Helical" evidence="6">
    <location>
        <begin position="766"/>
        <end position="788"/>
    </location>
</feature>
<dbReference type="InterPro" id="IPR050250">
    <property type="entry name" value="Macrolide_Exporter_MacB"/>
</dbReference>
<name>A0A644ZLH7_9ZZZZ</name>
<evidence type="ECO:0008006" key="10">
    <source>
        <dbReference type="Google" id="ProtNLM"/>
    </source>
</evidence>
<comment type="caution">
    <text evidence="9">The sequence shown here is derived from an EMBL/GenBank/DDBJ whole genome shotgun (WGS) entry which is preliminary data.</text>
</comment>
<evidence type="ECO:0000259" key="8">
    <source>
        <dbReference type="Pfam" id="PF12704"/>
    </source>
</evidence>
<dbReference type="AlphaFoldDB" id="A0A644ZLH7"/>
<dbReference type="GO" id="GO:0022857">
    <property type="term" value="F:transmembrane transporter activity"/>
    <property type="evidence" value="ECO:0007669"/>
    <property type="project" value="TreeGrafter"/>
</dbReference>
<evidence type="ECO:0000256" key="5">
    <source>
        <dbReference type="ARBA" id="ARBA00023136"/>
    </source>
</evidence>
<dbReference type="GO" id="GO:0005886">
    <property type="term" value="C:plasma membrane"/>
    <property type="evidence" value="ECO:0007669"/>
    <property type="project" value="UniProtKB-SubCell"/>
</dbReference>
<evidence type="ECO:0000256" key="1">
    <source>
        <dbReference type="ARBA" id="ARBA00004651"/>
    </source>
</evidence>
<dbReference type="PANTHER" id="PTHR30572:SF18">
    <property type="entry name" value="ABC-TYPE MACROLIDE FAMILY EXPORT SYSTEM PERMEASE COMPONENT 2"/>
    <property type="match status" value="1"/>
</dbReference>
<feature type="domain" description="ABC3 transporter permease C-terminal" evidence="7">
    <location>
        <begin position="682"/>
        <end position="798"/>
    </location>
</feature>
<evidence type="ECO:0000313" key="9">
    <source>
        <dbReference type="EMBL" id="MPM39553.1"/>
    </source>
</evidence>
<keyword evidence="5 6" id="KW-0472">Membrane</keyword>
<evidence type="ECO:0000256" key="3">
    <source>
        <dbReference type="ARBA" id="ARBA00022692"/>
    </source>
</evidence>
<feature type="domain" description="MacB-like periplasmic core" evidence="8">
    <location>
        <begin position="512"/>
        <end position="641"/>
    </location>
</feature>
<dbReference type="InterPro" id="IPR025857">
    <property type="entry name" value="MacB_PCD"/>
</dbReference>
<feature type="domain" description="ABC3 transporter permease C-terminal" evidence="7">
    <location>
        <begin position="283"/>
        <end position="392"/>
    </location>
</feature>
<feature type="transmembrane region" description="Helical" evidence="6">
    <location>
        <begin position="280"/>
        <end position="303"/>
    </location>
</feature>
<feature type="domain" description="MacB-like periplasmic core" evidence="8">
    <location>
        <begin position="18"/>
        <end position="224"/>
    </location>
</feature>
<keyword evidence="2" id="KW-1003">Cell membrane</keyword>
<evidence type="ECO:0000256" key="2">
    <source>
        <dbReference type="ARBA" id="ARBA00022475"/>
    </source>
</evidence>
<dbReference type="EMBL" id="VSSQ01008685">
    <property type="protein sequence ID" value="MPM39553.1"/>
    <property type="molecule type" value="Genomic_DNA"/>
</dbReference>
<organism evidence="9">
    <name type="scientific">bioreactor metagenome</name>
    <dbReference type="NCBI Taxonomy" id="1076179"/>
    <lineage>
        <taxon>unclassified sequences</taxon>
        <taxon>metagenomes</taxon>
        <taxon>ecological metagenomes</taxon>
    </lineage>
</organism>
<keyword evidence="3 6" id="KW-0812">Transmembrane</keyword>
<reference evidence="9" key="1">
    <citation type="submission" date="2019-08" db="EMBL/GenBank/DDBJ databases">
        <authorList>
            <person name="Kucharzyk K."/>
            <person name="Murdoch R.W."/>
            <person name="Higgins S."/>
            <person name="Loffler F."/>
        </authorList>
    </citation>
    <scope>NUCLEOTIDE SEQUENCE</scope>
</reference>